<dbReference type="InterPro" id="IPR050456">
    <property type="entry name" value="DeoC/FbaB_aldolase"/>
</dbReference>
<gene>
    <name evidence="6" type="ORF">DK869_04565</name>
</gene>
<keyword evidence="7" id="KW-1185">Reference proteome</keyword>
<reference evidence="6 7" key="1">
    <citation type="submission" date="2018-05" db="EMBL/GenBank/DDBJ databases">
        <title>Reference genomes for bee gut microbiota database.</title>
        <authorList>
            <person name="Ellegaard K.M."/>
        </authorList>
    </citation>
    <scope>NUCLEOTIDE SEQUENCE [LARGE SCALE GENOMIC DNA]</scope>
    <source>
        <strain evidence="6 7">ESL0284</strain>
    </source>
</reference>
<evidence type="ECO:0000256" key="2">
    <source>
        <dbReference type="ARBA" id="ARBA00023239"/>
    </source>
</evidence>
<dbReference type="AlphaFoldDB" id="A0A318MWZ7"/>
<organism evidence="6 7">
    <name type="scientific">Commensalibacter melissae</name>
    <dbReference type="NCBI Taxonomy" id="2070537"/>
    <lineage>
        <taxon>Bacteria</taxon>
        <taxon>Pseudomonadati</taxon>
        <taxon>Pseudomonadota</taxon>
        <taxon>Alphaproteobacteria</taxon>
        <taxon>Acetobacterales</taxon>
        <taxon>Acetobacteraceae</taxon>
    </lineage>
</organism>
<dbReference type="NCBIfam" id="NF006704">
    <property type="entry name" value="PRK09250.1-1"/>
    <property type="match status" value="1"/>
</dbReference>
<dbReference type="PANTHER" id="PTHR47916">
    <property type="entry name" value="FRUCTOSE-BISPHOSPHATE ALDOLASE CLASS 1"/>
    <property type="match status" value="1"/>
</dbReference>
<proteinExistence type="inferred from homology"/>
<dbReference type="Pfam" id="PF01791">
    <property type="entry name" value="DeoC"/>
    <property type="match status" value="1"/>
</dbReference>
<feature type="active site" description="Proton donor" evidence="5">
    <location>
        <position position="171"/>
    </location>
</feature>
<accession>A0A318MWZ7</accession>
<dbReference type="Proteomes" id="UP000247565">
    <property type="component" value="Unassembled WGS sequence"/>
</dbReference>
<evidence type="ECO:0000256" key="1">
    <source>
        <dbReference type="ARBA" id="ARBA00013068"/>
    </source>
</evidence>
<dbReference type="SMART" id="SM01133">
    <property type="entry name" value="DeoC"/>
    <property type="match status" value="1"/>
</dbReference>
<keyword evidence="2" id="KW-0456">Lyase</keyword>
<feature type="active site" description="Schiff-base intermediate with dihydroxyacetone-P" evidence="5">
    <location>
        <position position="204"/>
    </location>
</feature>
<comment type="caution">
    <text evidence="6">The sequence shown here is derived from an EMBL/GenBank/DDBJ whole genome shotgun (WGS) entry which is preliminary data.</text>
</comment>
<evidence type="ECO:0000313" key="6">
    <source>
        <dbReference type="EMBL" id="PXZ00680.1"/>
    </source>
</evidence>
<dbReference type="SUPFAM" id="SSF51569">
    <property type="entry name" value="Aldolase"/>
    <property type="match status" value="1"/>
</dbReference>
<dbReference type="GO" id="GO:0004332">
    <property type="term" value="F:fructose-bisphosphate aldolase activity"/>
    <property type="evidence" value="ECO:0007669"/>
    <property type="project" value="UniProtKB-EC"/>
</dbReference>
<dbReference type="InterPro" id="IPR002915">
    <property type="entry name" value="DeoC/FbaB/LacD_aldolase"/>
</dbReference>
<evidence type="ECO:0000256" key="4">
    <source>
        <dbReference type="ARBA" id="ARBA00049653"/>
    </source>
</evidence>
<dbReference type="OrthoDB" id="9769559at2"/>
<dbReference type="EC" id="4.1.2.13" evidence="1"/>
<comment type="similarity">
    <text evidence="4">Belongs to the DeoC/FbaB aldolase family. FbaB subfamily.</text>
</comment>
<dbReference type="GO" id="GO:0006096">
    <property type="term" value="P:glycolytic process"/>
    <property type="evidence" value="ECO:0007669"/>
    <property type="project" value="UniProtKB-KW"/>
</dbReference>
<dbReference type="EMBL" id="QGLT01000002">
    <property type="protein sequence ID" value="PXZ00680.1"/>
    <property type="molecule type" value="Genomic_DNA"/>
</dbReference>
<evidence type="ECO:0000256" key="5">
    <source>
        <dbReference type="PIRSR" id="PIRSR038992-1"/>
    </source>
</evidence>
<name>A0A318MWZ7_9PROT</name>
<protein>
    <recommendedName>
        <fullName evidence="1">fructose-bisphosphate aldolase</fullName>
        <ecNumber evidence="1">4.1.2.13</ecNumber>
    </recommendedName>
</protein>
<dbReference type="RefSeq" id="WP_110438822.1">
    <property type="nucleotide sequence ID" value="NZ_CP046393.1"/>
</dbReference>
<dbReference type="PANTHER" id="PTHR47916:SF4">
    <property type="entry name" value="FRUCTOSE-BISPHOSPHATE ALDOLASE CLASS 1"/>
    <property type="match status" value="1"/>
</dbReference>
<dbReference type="Gene3D" id="3.20.20.70">
    <property type="entry name" value="Aldolase class I"/>
    <property type="match status" value="1"/>
</dbReference>
<evidence type="ECO:0000256" key="3">
    <source>
        <dbReference type="ARBA" id="ARBA00023270"/>
    </source>
</evidence>
<dbReference type="PIRSF" id="PIRSF038992">
    <property type="entry name" value="Aldolase_Ia"/>
    <property type="match status" value="1"/>
</dbReference>
<dbReference type="InterPro" id="IPR013785">
    <property type="entry name" value="Aldolase_TIM"/>
</dbReference>
<evidence type="ECO:0000313" key="7">
    <source>
        <dbReference type="Proteomes" id="UP000247565"/>
    </source>
</evidence>
<keyword evidence="3" id="KW-0704">Schiff base</keyword>
<dbReference type="InterPro" id="IPR041720">
    <property type="entry name" value="FbaB-like"/>
</dbReference>
<sequence>MKLTPQIKHILNNYESDSPVTKRNLARLLMHGKLSGTGKLIILPVDQGVEHGPARSFAVNPAAYDPHYHYELAIDAGLNAYAAPLGALECGAGIYAHQIPTILKLNNANCLNNAKNQGITGSVKEALRLGCVGIGYTIYPASDYFYDQMRNLQEIIEEAKSVGLISVIWSYPRGPSLDKDGETAIDVCAYAAHIAAQMGAHIIKIKPPTAHLHLPEAKKVYEKEKIDISSLTKRTEHIMQSAFAGRRLVIFSGGTHTSEKNLLETYQSLKDGGANGAIIGRNVFQRPRHEALEILNKLVDIFKK</sequence>